<name>A0A1P8WIK1_9PLAN</name>
<dbReference type="PANTHER" id="PTHR43738:SF2">
    <property type="entry name" value="ABC TRANSPORTER PERMEASE"/>
    <property type="match status" value="1"/>
</dbReference>
<keyword evidence="4 6" id="KW-1133">Transmembrane helix</keyword>
<dbReference type="AlphaFoldDB" id="A0A1P8WIK1"/>
<keyword evidence="8" id="KW-0449">Lipoprotein</keyword>
<dbReference type="KEGG" id="fmr:Fuma_03513"/>
<keyword evidence="3 6" id="KW-0812">Transmembrane</keyword>
<evidence type="ECO:0000256" key="6">
    <source>
        <dbReference type="SAM" id="Phobius"/>
    </source>
</evidence>
<feature type="transmembrane region" description="Helical" evidence="6">
    <location>
        <begin position="15"/>
        <end position="36"/>
    </location>
</feature>
<proteinExistence type="predicted"/>
<feature type="transmembrane region" description="Helical" evidence="6">
    <location>
        <begin position="1148"/>
        <end position="1170"/>
    </location>
</feature>
<dbReference type="Proteomes" id="UP000187735">
    <property type="component" value="Chromosome"/>
</dbReference>
<dbReference type="Pfam" id="PF02687">
    <property type="entry name" value="FtsX"/>
    <property type="match status" value="2"/>
</dbReference>
<feature type="transmembrane region" description="Helical" evidence="6">
    <location>
        <begin position="1117"/>
        <end position="1136"/>
    </location>
</feature>
<dbReference type="STRING" id="1891926.Fuma_03513"/>
<evidence type="ECO:0000256" key="5">
    <source>
        <dbReference type="ARBA" id="ARBA00023136"/>
    </source>
</evidence>
<evidence type="ECO:0000256" key="1">
    <source>
        <dbReference type="ARBA" id="ARBA00004651"/>
    </source>
</evidence>
<evidence type="ECO:0000313" key="9">
    <source>
        <dbReference type="Proteomes" id="UP000187735"/>
    </source>
</evidence>
<protein>
    <submittedName>
        <fullName evidence="8">Lipoprotein releasing system, transmembrane protein, LolC/E family</fullName>
    </submittedName>
</protein>
<keyword evidence="5 6" id="KW-0472">Membrane</keyword>
<dbReference type="InterPro" id="IPR003838">
    <property type="entry name" value="ABC3_permease_C"/>
</dbReference>
<dbReference type="OrthoDB" id="219657at2"/>
<feature type="transmembrane region" description="Helical" evidence="6">
    <location>
        <begin position="752"/>
        <end position="774"/>
    </location>
</feature>
<feature type="domain" description="ABC3 transporter permease C-terminal" evidence="7">
    <location>
        <begin position="1068"/>
        <end position="1177"/>
    </location>
</feature>
<feature type="transmembrane region" description="Helical" evidence="6">
    <location>
        <begin position="810"/>
        <end position="829"/>
    </location>
</feature>
<evidence type="ECO:0000313" key="8">
    <source>
        <dbReference type="EMBL" id="APZ93895.1"/>
    </source>
</evidence>
<dbReference type="RefSeq" id="WP_077025286.1">
    <property type="nucleotide sequence ID" value="NZ_CP017641.1"/>
</dbReference>
<feature type="domain" description="ABC3 transporter permease C-terminal" evidence="7">
    <location>
        <begin position="570"/>
        <end position="690"/>
    </location>
</feature>
<feature type="transmembrane region" description="Helical" evidence="6">
    <location>
        <begin position="620"/>
        <end position="645"/>
    </location>
</feature>
<dbReference type="PANTHER" id="PTHR43738">
    <property type="entry name" value="ABC TRANSPORTER, MEMBRANE PROTEIN"/>
    <property type="match status" value="1"/>
</dbReference>
<evidence type="ECO:0000256" key="4">
    <source>
        <dbReference type="ARBA" id="ARBA00022989"/>
    </source>
</evidence>
<organism evidence="8 9">
    <name type="scientific">Fuerstiella marisgermanici</name>
    <dbReference type="NCBI Taxonomy" id="1891926"/>
    <lineage>
        <taxon>Bacteria</taxon>
        <taxon>Pseudomonadati</taxon>
        <taxon>Planctomycetota</taxon>
        <taxon>Planctomycetia</taxon>
        <taxon>Planctomycetales</taxon>
        <taxon>Planctomycetaceae</taxon>
        <taxon>Fuerstiella</taxon>
    </lineage>
</organism>
<evidence type="ECO:0000259" key="7">
    <source>
        <dbReference type="Pfam" id="PF02687"/>
    </source>
</evidence>
<feature type="transmembrane region" description="Helical" evidence="6">
    <location>
        <begin position="567"/>
        <end position="587"/>
    </location>
</feature>
<feature type="transmembrane region" description="Helical" evidence="6">
    <location>
        <begin position="719"/>
        <end position="740"/>
    </location>
</feature>
<dbReference type="GO" id="GO:0005886">
    <property type="term" value="C:plasma membrane"/>
    <property type="evidence" value="ECO:0007669"/>
    <property type="project" value="UniProtKB-SubCell"/>
</dbReference>
<keyword evidence="2" id="KW-1003">Cell membrane</keyword>
<comment type="subcellular location">
    <subcellularLocation>
        <location evidence="1">Cell membrane</location>
        <topology evidence="1">Multi-pass membrane protein</topology>
    </subcellularLocation>
</comment>
<reference evidence="8 9" key="1">
    <citation type="journal article" date="2016" name="Front. Microbiol.">
        <title>Fuerstia marisgermanicae gen. nov., sp. nov., an Unusual Member of the Phylum Planctomycetes from the German Wadden Sea.</title>
        <authorList>
            <person name="Kohn T."/>
            <person name="Heuer A."/>
            <person name="Jogler M."/>
            <person name="Vollmers J."/>
            <person name="Boedeker C."/>
            <person name="Bunk B."/>
            <person name="Rast P."/>
            <person name="Borchert D."/>
            <person name="Glockner I."/>
            <person name="Freese H.M."/>
            <person name="Klenk H.P."/>
            <person name="Overmann J."/>
            <person name="Kaster A.K."/>
            <person name="Rohde M."/>
            <person name="Wiegand S."/>
            <person name="Jogler C."/>
        </authorList>
    </citation>
    <scope>NUCLEOTIDE SEQUENCE [LARGE SCALE GENOMIC DNA]</scope>
    <source>
        <strain evidence="8 9">NH11</strain>
    </source>
</reference>
<keyword evidence="9" id="KW-1185">Reference proteome</keyword>
<gene>
    <name evidence="8" type="ORF">Fuma_03513</name>
</gene>
<feature type="transmembrane region" description="Helical" evidence="6">
    <location>
        <begin position="665"/>
        <end position="686"/>
    </location>
</feature>
<accession>A0A1P8WIK1</accession>
<dbReference type="InterPro" id="IPR051125">
    <property type="entry name" value="ABC-4/HrtB_transporter"/>
</dbReference>
<evidence type="ECO:0000256" key="2">
    <source>
        <dbReference type="ARBA" id="ARBA00022475"/>
    </source>
</evidence>
<dbReference type="EMBL" id="CP017641">
    <property type="protein sequence ID" value="APZ93895.1"/>
    <property type="molecule type" value="Genomic_DNA"/>
</dbReference>
<feature type="transmembrane region" description="Helical" evidence="6">
    <location>
        <begin position="1067"/>
        <end position="1089"/>
    </location>
</feature>
<sequence length="1185" mass="127510">MFSCILKGVWHYRRINIVVMVAVAISTAVIGGSLIVGDSVRYSLRHMTEQRLGGITDVLHSPRFFRQQLVDSIAGDAPNVEEGTADIDASVTSQKMAPAILVTGSVERSTGDEDIRRAGSVTLLGIDDAGWALLNNGGIPAPVDREVLLGYRTATELQVDVGDDVSVWVEVPSSIPRDSLLGEREDVNVEMVMTVAAVIPEDVGASRFDLNPGQQLPYNAFLPLATLQERLSLEEIEASRRSPIAKPARINTILSGREDQTPTLTTGDTSTPLNDALTKALTLEDVGLTLRPNPQRGYVSVESERMILEQPLADAVLQAADDLGLQSAPTIVYLSNEIYAADRSETDERYSMYSIIAGLPLSSPPPLGPVKLADGSSAPSLDDDEILLSTWLADDLKVKPGDTVETKWHEVGSHGELPEVERRFTVKGVLADDDPVTLDSFLTPHVEGITDVESFSDVDQPFEMDMDRLTSRDDEYWDLRKATPKAFVSLATAEELWKSRYGQYTSIRIAAATGDTTPSEAQFESLINRLQFEIPQRLEPAALGLAFRPVLAEGLQAAVGANDFTQLFIGFSFFLILSAIILASLMFRLGIQRRINQLGLLNAVGWPENRIQGLFVGEGLLVCVAGCFVGSALALLFAQLMIYGLTTWWVGAVGTQFLLLDVQPVRLIIASVISLCLAGLVIWLALRSFKQIGLRDQLAGNADLAETGSADGSSRWSKLVRLVGAGSIVTAIALPSAVLANLIPSGEAFGGLTWQMVCFFLAGFSCLTAGLYLLNAALRRRSRSDQVRGAASSIPGLAIANAARSPMRSMLTTALIAFATFVIVAVAAGRRNPLSETPDLKSGNGGFSLVAESAQPVLFDFNTVEGRSRLGLKDESSLPDGVTIFPFSMKPGSDASCVNLYQTRIPTLLGASEGFIARGGFRFADTPGEKPWTLLNEDVEAIDGVPVVPVIGDMNTLMYSLKKGIGSVIMVPNETDPQYALKVVGMLDGSVFQGVLIMADDNLKRLESEVAGYRYFLVDTPDIADMARTSTVLESRLNDYGLDAEPVSERLAGFLAVQNTYLSTFQMLGGLGLLVGTFGLAAVMMRNVVERRREIALMRAVGFTTVRVARLILVENWLLLLWGILLGTGSALLAMLPHLRSTGADLPWPLLAGTLAAVAIIGSLAAVFAVRAATTMSIRDNLAAE</sequence>
<evidence type="ECO:0000256" key="3">
    <source>
        <dbReference type="ARBA" id="ARBA00022692"/>
    </source>
</evidence>